<dbReference type="AlphaFoldDB" id="A0A520X9E6"/>
<protein>
    <recommendedName>
        <fullName evidence="4">Cobyric acid synthase</fullName>
    </recommendedName>
</protein>
<comment type="function">
    <text evidence="4">Catalyzes amidations at positions B, D, E, and G on adenosylcobyrinic A,C-diamide. NH(2) groups are provided by glutamine, and one molecule of ATP is hydrogenolyzed for each amidation.</text>
</comment>
<dbReference type="PROSITE" id="PS51274">
    <property type="entry name" value="GATASE_COBBQ"/>
    <property type="match status" value="1"/>
</dbReference>
<organism evidence="7 8">
    <name type="scientific">Candidatus Acidulodesulfobacterium acidiphilum</name>
    <dbReference type="NCBI Taxonomy" id="2597224"/>
    <lineage>
        <taxon>Bacteria</taxon>
        <taxon>Deltaproteobacteria</taxon>
        <taxon>Candidatus Acidulodesulfobacterales</taxon>
        <taxon>Candidatus Acidulodesulfobacterium</taxon>
    </lineage>
</organism>
<dbReference type="InterPro" id="IPR047045">
    <property type="entry name" value="CobQ_N"/>
</dbReference>
<evidence type="ECO:0000313" key="7">
    <source>
        <dbReference type="EMBL" id="RZV37803.1"/>
    </source>
</evidence>
<sequence length="537" mass="60430">MKSKYIMIQGTSSSAGKSVLTAGFLRYFANRGVNCSPFKSQNMSLNSFITEDGSEIAVSQAVQSQAAFKKPLRQINPILIKPSSDTEMHLVLDGKHFGNMNFEEYNAKKSFFLKKASQSFDFLTERNELVIAEGAGSPAEINLYKYDIANMGFAEIYNMPVILIADIERGGVFASLYGTVKLLKPKWRKLVKGFIINKFRGNLSILKPGIDEIEKSLNIPCAGVIPYIKNIHIEAEDSLNLKNDLSGSDIYSDNGGKIKIGIVRLEHISNFNEFDPLFFDERFHPVFFDAVPIGEAGEFDIIIIPGTKTTASDLNQIKKSGIFDYIKRFEKFKKGIILGICGGFQMMGNIIKDPYKLESRKNSENLETVGGFGFFGLETILSDKKITVSGKYDFNGSFLDGYEIHNGRSFLKDAENVKFDRHQGGKGISSFLLKQVNDNSDGKCALEFSDKNEVLSLISIDGRKIGTYVHGLFADKIFRDFLEELVNKNNKNKNYKYILPNNNNRDYADVRNESFNILADNIEKYVDMKLFKEITRI</sequence>
<evidence type="ECO:0000313" key="8">
    <source>
        <dbReference type="Proteomes" id="UP000322454"/>
    </source>
</evidence>
<evidence type="ECO:0000259" key="5">
    <source>
        <dbReference type="Pfam" id="PF01656"/>
    </source>
</evidence>
<dbReference type="InterPro" id="IPR002586">
    <property type="entry name" value="CobQ/CobB/MinD/ParA_Nub-bd_dom"/>
</dbReference>
<dbReference type="CDD" id="cd05389">
    <property type="entry name" value="CobQ_N"/>
    <property type="match status" value="1"/>
</dbReference>
<feature type="active site" evidence="4">
    <location>
        <position position="470"/>
    </location>
</feature>
<comment type="similarity">
    <text evidence="4">Belongs to the CobB/CobQ family. CobQ subfamily.</text>
</comment>
<comment type="caution">
    <text evidence="7">The sequence shown here is derived from an EMBL/GenBank/DDBJ whole genome shotgun (WGS) entry which is preliminary data.</text>
</comment>
<proteinExistence type="inferred from homology"/>
<feature type="domain" description="CobQ/CobB/MinD/ParA nucleotide binding" evidence="5">
    <location>
        <begin position="6"/>
        <end position="232"/>
    </location>
</feature>
<dbReference type="InterPro" id="IPR033949">
    <property type="entry name" value="CobQ_GATase1"/>
</dbReference>
<dbReference type="Pfam" id="PF01656">
    <property type="entry name" value="CbiA"/>
    <property type="match status" value="1"/>
</dbReference>
<dbReference type="UniPathway" id="UPA00148"/>
<dbReference type="CDD" id="cd01750">
    <property type="entry name" value="GATase1_CobQ"/>
    <property type="match status" value="1"/>
</dbReference>
<comment type="pathway">
    <text evidence="1 4">Cofactor biosynthesis; adenosylcobalamin biosynthesis.</text>
</comment>
<dbReference type="HAMAP" id="MF_00028">
    <property type="entry name" value="CobQ"/>
    <property type="match status" value="1"/>
</dbReference>
<evidence type="ECO:0000256" key="3">
    <source>
        <dbReference type="ARBA" id="ARBA00022962"/>
    </source>
</evidence>
<dbReference type="PANTHER" id="PTHR21343:SF1">
    <property type="entry name" value="COBYRIC ACID SYNTHASE"/>
    <property type="match status" value="1"/>
</dbReference>
<dbReference type="Gene3D" id="3.40.50.880">
    <property type="match status" value="1"/>
</dbReference>
<dbReference type="Pfam" id="PF07685">
    <property type="entry name" value="GATase_3"/>
    <property type="match status" value="1"/>
</dbReference>
<dbReference type="InterPro" id="IPR027417">
    <property type="entry name" value="P-loop_NTPase"/>
</dbReference>
<dbReference type="NCBIfam" id="TIGR00313">
    <property type="entry name" value="cobQ"/>
    <property type="match status" value="1"/>
</dbReference>
<dbReference type="InterPro" id="IPR004459">
    <property type="entry name" value="CobQ_synth"/>
</dbReference>
<evidence type="ECO:0000256" key="1">
    <source>
        <dbReference type="ARBA" id="ARBA00004953"/>
    </source>
</evidence>
<dbReference type="NCBIfam" id="NF001989">
    <property type="entry name" value="PRK00784.1"/>
    <property type="match status" value="1"/>
</dbReference>
<dbReference type="EMBL" id="SHMQ01000030">
    <property type="protein sequence ID" value="RZV37803.1"/>
    <property type="molecule type" value="Genomic_DNA"/>
</dbReference>
<name>A0A520X9E6_9DELT</name>
<evidence type="ECO:0000259" key="6">
    <source>
        <dbReference type="Pfam" id="PF07685"/>
    </source>
</evidence>
<reference evidence="7 8" key="1">
    <citation type="submission" date="2019-01" db="EMBL/GenBank/DDBJ databases">
        <title>Insights into ecological role of a new deltaproteobacterial order Candidatus Sinidesulfobacterales (Sva0485) by metagenomics and metatranscriptomics.</title>
        <authorList>
            <person name="Tan S."/>
            <person name="Liu J."/>
            <person name="Fang Y."/>
            <person name="Hedlund B."/>
            <person name="Lian Z.-H."/>
            <person name="Huang L.-Y."/>
            <person name="Li J.-T."/>
            <person name="Huang L.-N."/>
            <person name="Li W.-J."/>
            <person name="Jiang H.-C."/>
            <person name="Dong H.-L."/>
            <person name="Shu W.-S."/>
        </authorList>
    </citation>
    <scope>NUCLEOTIDE SEQUENCE [LARGE SCALE GENOMIC DNA]</scope>
    <source>
        <strain evidence="7">AP4</strain>
    </source>
</reference>
<dbReference type="InterPro" id="IPR029062">
    <property type="entry name" value="Class_I_gatase-like"/>
</dbReference>
<gene>
    <name evidence="4" type="primary">cobQ</name>
    <name evidence="7" type="ORF">EVJ48_08325</name>
</gene>
<evidence type="ECO:0000256" key="2">
    <source>
        <dbReference type="ARBA" id="ARBA00022573"/>
    </source>
</evidence>
<dbReference type="InterPro" id="IPR011698">
    <property type="entry name" value="GATase_3"/>
</dbReference>
<dbReference type="Gene3D" id="3.40.50.300">
    <property type="entry name" value="P-loop containing nucleotide triphosphate hydrolases"/>
    <property type="match status" value="1"/>
</dbReference>
<dbReference type="Proteomes" id="UP000322454">
    <property type="component" value="Unassembled WGS sequence"/>
</dbReference>
<accession>A0A520X9E6</accession>
<evidence type="ECO:0000256" key="4">
    <source>
        <dbReference type="HAMAP-Rule" id="MF_00028"/>
    </source>
</evidence>
<dbReference type="GO" id="GO:0003824">
    <property type="term" value="F:catalytic activity"/>
    <property type="evidence" value="ECO:0007669"/>
    <property type="project" value="InterPro"/>
</dbReference>
<feature type="domain" description="CobB/CobQ-like glutamine amidotransferase" evidence="6">
    <location>
        <begin position="259"/>
        <end position="476"/>
    </location>
</feature>
<dbReference type="GO" id="GO:0015420">
    <property type="term" value="F:ABC-type vitamin B12 transporter activity"/>
    <property type="evidence" value="ECO:0007669"/>
    <property type="project" value="UniProtKB-UniRule"/>
</dbReference>
<keyword evidence="2 4" id="KW-0169">Cobalamin biosynthesis</keyword>
<dbReference type="SUPFAM" id="SSF52540">
    <property type="entry name" value="P-loop containing nucleoside triphosphate hydrolases"/>
    <property type="match status" value="1"/>
</dbReference>
<dbReference type="GO" id="GO:0009236">
    <property type="term" value="P:cobalamin biosynthetic process"/>
    <property type="evidence" value="ECO:0007669"/>
    <property type="project" value="UniProtKB-UniRule"/>
</dbReference>
<dbReference type="PANTHER" id="PTHR21343">
    <property type="entry name" value="DETHIOBIOTIN SYNTHETASE"/>
    <property type="match status" value="1"/>
</dbReference>
<dbReference type="SUPFAM" id="SSF52317">
    <property type="entry name" value="Class I glutamine amidotransferase-like"/>
    <property type="match status" value="1"/>
</dbReference>
<keyword evidence="3 4" id="KW-0315">Glutamine amidotransferase</keyword>
<feature type="active site" description="Nucleophile" evidence="4">
    <location>
        <position position="341"/>
    </location>
</feature>